<protein>
    <recommendedName>
        <fullName evidence="3">Protein far1-related sequence 5-like</fullName>
    </recommendedName>
</protein>
<dbReference type="VEuPathDB" id="FungiDB:RhiirA1_404320"/>
<dbReference type="EMBL" id="LLXI01004551">
    <property type="protein sequence ID" value="PKY60735.1"/>
    <property type="molecule type" value="Genomic_DNA"/>
</dbReference>
<sequence length="380" mass="45203">MHQYCLERGFGYQVYRNDKDPNDFTIIRRKSFRCSSNGKYESRKVIDQKLHRLRGTIKTNCEWHCNFSFPKTANQVKCTSLKDIHNHEVNPTQLPYIIARYRRFDNEMIKDLKFFLDCKVAPIIQLEILKRKYPEHVFHKQDVYNAIYNLCQNNKNERPDSLLFLDILFEKITQDPRWKVFVRHTGSENRLSGHFPSKKPIWQNIIKHFKSKLGENFSNFSKAFYACRNALYIEIFEQHWKFMIKSFPNCERYMTRTLYNNRISWAKAYMPFQFNGGIQSTQSVESFNGIIKRSLNSASTLCDIAETIDKRHQEEFKYCQLTDIKAKYTPIGLPHLSSQFFSSVDAIIVKFLSPFILSLQRYQISQSFTYEGQLTSYLFE</sequence>
<name>A0A2I1HPB9_9GLOM</name>
<proteinExistence type="predicted"/>
<organism evidence="1 2">
    <name type="scientific">Rhizophagus irregularis</name>
    <dbReference type="NCBI Taxonomy" id="588596"/>
    <lineage>
        <taxon>Eukaryota</taxon>
        <taxon>Fungi</taxon>
        <taxon>Fungi incertae sedis</taxon>
        <taxon>Mucoromycota</taxon>
        <taxon>Glomeromycotina</taxon>
        <taxon>Glomeromycetes</taxon>
        <taxon>Glomerales</taxon>
        <taxon>Glomeraceae</taxon>
        <taxon>Rhizophagus</taxon>
    </lineage>
</organism>
<reference evidence="1 2" key="1">
    <citation type="submission" date="2015-10" db="EMBL/GenBank/DDBJ databases">
        <title>Genome analyses suggest a sexual origin of heterokaryosis in a supposedly ancient asexual fungus.</title>
        <authorList>
            <person name="Ropars J."/>
            <person name="Sedzielewska K."/>
            <person name="Noel J."/>
            <person name="Charron P."/>
            <person name="Farinelli L."/>
            <person name="Marton T."/>
            <person name="Kruger M."/>
            <person name="Pelin A."/>
            <person name="Brachmann A."/>
            <person name="Corradi N."/>
        </authorList>
    </citation>
    <scope>NUCLEOTIDE SEQUENCE [LARGE SCALE GENOMIC DNA]</scope>
    <source>
        <strain evidence="1 2">A4</strain>
    </source>
</reference>
<keyword evidence="2" id="KW-1185">Reference proteome</keyword>
<dbReference type="PANTHER" id="PTHR47718">
    <property type="entry name" value="OS01G0519700 PROTEIN"/>
    <property type="match status" value="1"/>
</dbReference>
<evidence type="ECO:0008006" key="3">
    <source>
        <dbReference type="Google" id="ProtNLM"/>
    </source>
</evidence>
<dbReference type="AlphaFoldDB" id="A0A2I1HPB9"/>
<gene>
    <name evidence="1" type="ORF">RhiirA4_431343</name>
</gene>
<accession>A0A2I1HPB9</accession>
<dbReference type="VEuPathDB" id="FungiDB:RhiirFUN_006110"/>
<dbReference type="VEuPathDB" id="FungiDB:FUN_019573"/>
<evidence type="ECO:0000313" key="2">
    <source>
        <dbReference type="Proteomes" id="UP000234323"/>
    </source>
</evidence>
<feature type="non-terminal residue" evidence="1">
    <location>
        <position position="380"/>
    </location>
</feature>
<comment type="caution">
    <text evidence="1">The sequence shown here is derived from an EMBL/GenBank/DDBJ whole genome shotgun (WGS) entry which is preliminary data.</text>
</comment>
<dbReference type="Proteomes" id="UP000234323">
    <property type="component" value="Unassembled WGS sequence"/>
</dbReference>
<dbReference type="VEuPathDB" id="FungiDB:RhiirA1_543157"/>
<evidence type="ECO:0000313" key="1">
    <source>
        <dbReference type="EMBL" id="PKY60735.1"/>
    </source>
</evidence>